<feature type="transmembrane region" description="Helical" evidence="12">
    <location>
        <begin position="174"/>
        <end position="194"/>
    </location>
</feature>
<gene>
    <name evidence="12" type="primary">htpX</name>
    <name evidence="14" type="ORF">DI586_02930</name>
</gene>
<keyword evidence="9 12" id="KW-1133">Transmembrane helix</keyword>
<keyword evidence="6 12" id="KW-0479">Metal-binding</keyword>
<evidence type="ECO:0000259" key="13">
    <source>
        <dbReference type="Pfam" id="PF01435"/>
    </source>
</evidence>
<feature type="binding site" evidence="12">
    <location>
        <position position="131"/>
    </location>
    <ligand>
        <name>Zn(2+)</name>
        <dbReference type="ChEBI" id="CHEBI:29105"/>
        <note>catalytic</note>
    </ligand>
</feature>
<evidence type="ECO:0000256" key="6">
    <source>
        <dbReference type="ARBA" id="ARBA00022723"/>
    </source>
</evidence>
<comment type="subcellular location">
    <subcellularLocation>
        <location evidence="1 12">Cell membrane</location>
        <topology evidence="1 12">Multi-pass membrane protein</topology>
    </subcellularLocation>
</comment>
<evidence type="ECO:0000256" key="10">
    <source>
        <dbReference type="ARBA" id="ARBA00023049"/>
    </source>
</evidence>
<feature type="binding site" evidence="12">
    <location>
        <position position="135"/>
    </location>
    <ligand>
        <name>Zn(2+)</name>
        <dbReference type="ChEBI" id="CHEBI:29105"/>
        <note>catalytic</note>
    </ligand>
</feature>
<dbReference type="Proteomes" id="UP000249739">
    <property type="component" value="Unassembled WGS sequence"/>
</dbReference>
<evidence type="ECO:0000256" key="7">
    <source>
        <dbReference type="ARBA" id="ARBA00022801"/>
    </source>
</evidence>
<evidence type="ECO:0000256" key="2">
    <source>
        <dbReference type="ARBA" id="ARBA00009779"/>
    </source>
</evidence>
<dbReference type="InterPro" id="IPR050083">
    <property type="entry name" value="HtpX_protease"/>
</dbReference>
<evidence type="ECO:0000256" key="4">
    <source>
        <dbReference type="ARBA" id="ARBA00022670"/>
    </source>
</evidence>
<evidence type="ECO:0000256" key="9">
    <source>
        <dbReference type="ARBA" id="ARBA00022989"/>
    </source>
</evidence>
<evidence type="ECO:0000256" key="5">
    <source>
        <dbReference type="ARBA" id="ARBA00022692"/>
    </source>
</evidence>
<keyword evidence="10 12" id="KW-0482">Metalloprotease</keyword>
<evidence type="ECO:0000313" key="14">
    <source>
        <dbReference type="EMBL" id="PZP56685.1"/>
    </source>
</evidence>
<sequence>MNGYLKTAILMAGMTALVMGIGSLIGGQQGMMIALVLAGGMNLWAWYNSDKAVLRHFGAKLVGPAEAPQLYAMVQKLAHNAQLPMPKLYIIESDQPNAFATGRNPENAAVAVNTGLISRLKSDEIEGVIAHELAHIKHRDTLIMTVTATFAGAISMLSQFGMFFGGNRERSNPIATLAVVILAPLAAMVVQMAISRAREYEADKMGAEISGKPRSLASALATISNDAKLIDNMRAEDNPATAHMFIINPLHLRSVDGLFSTHPKTEERIRRLLEMDGTGQFIRTPQADDVFGDKFSGFGDAFDDKPKNPWA</sequence>
<dbReference type="EC" id="3.4.24.-" evidence="12"/>
<evidence type="ECO:0000256" key="8">
    <source>
        <dbReference type="ARBA" id="ARBA00022833"/>
    </source>
</evidence>
<dbReference type="CDD" id="cd07336">
    <property type="entry name" value="M48B_HtpX_like"/>
    <property type="match status" value="1"/>
</dbReference>
<feature type="domain" description="Peptidase M48" evidence="13">
    <location>
        <begin position="64"/>
        <end position="275"/>
    </location>
</feature>
<keyword evidence="4 12" id="KW-0645">Protease</keyword>
<organism evidence="14 15">
    <name type="scientific">Micavibrio aeruginosavorus</name>
    <dbReference type="NCBI Taxonomy" id="349221"/>
    <lineage>
        <taxon>Bacteria</taxon>
        <taxon>Pseudomonadati</taxon>
        <taxon>Bdellovibrionota</taxon>
        <taxon>Bdellovibrionia</taxon>
        <taxon>Bdellovibrionales</taxon>
        <taxon>Pseudobdellovibrionaceae</taxon>
        <taxon>Micavibrio</taxon>
    </lineage>
</organism>
<feature type="transmembrane region" description="Helical" evidence="12">
    <location>
        <begin position="142"/>
        <end position="162"/>
    </location>
</feature>
<reference evidence="14 15" key="1">
    <citation type="submission" date="2017-08" db="EMBL/GenBank/DDBJ databases">
        <title>Infants hospitalized years apart are colonized by the same room-sourced microbial strains.</title>
        <authorList>
            <person name="Brooks B."/>
            <person name="Olm M.R."/>
            <person name="Firek B.A."/>
            <person name="Baker R."/>
            <person name="Thomas B.C."/>
            <person name="Morowitz M.J."/>
            <person name="Banfield J.F."/>
        </authorList>
    </citation>
    <scope>NUCLEOTIDE SEQUENCE [LARGE SCALE GENOMIC DNA]</scope>
    <source>
        <strain evidence="14">S2_006_000_R2_64</strain>
    </source>
</reference>
<proteinExistence type="inferred from homology"/>
<feature type="transmembrane region" description="Helical" evidence="12">
    <location>
        <begin position="7"/>
        <end position="25"/>
    </location>
</feature>
<dbReference type="GO" id="GO:0006508">
    <property type="term" value="P:proteolysis"/>
    <property type="evidence" value="ECO:0007669"/>
    <property type="project" value="UniProtKB-KW"/>
</dbReference>
<dbReference type="GO" id="GO:0005886">
    <property type="term" value="C:plasma membrane"/>
    <property type="evidence" value="ECO:0007669"/>
    <property type="project" value="UniProtKB-SubCell"/>
</dbReference>
<dbReference type="EMBL" id="QFOT01000018">
    <property type="protein sequence ID" value="PZP56685.1"/>
    <property type="molecule type" value="Genomic_DNA"/>
</dbReference>
<comment type="caution">
    <text evidence="14">The sequence shown here is derived from an EMBL/GenBank/DDBJ whole genome shotgun (WGS) entry which is preliminary data.</text>
</comment>
<dbReference type="GO" id="GO:0008270">
    <property type="term" value="F:zinc ion binding"/>
    <property type="evidence" value="ECO:0007669"/>
    <property type="project" value="UniProtKB-UniRule"/>
</dbReference>
<comment type="similarity">
    <text evidence="2 12">Belongs to the peptidase M48B family.</text>
</comment>
<accession>A0A2W5FKY8</accession>
<keyword evidence="8 12" id="KW-0862">Zinc</keyword>
<dbReference type="NCBIfam" id="NF002363">
    <property type="entry name" value="PRK01345.1"/>
    <property type="match status" value="1"/>
</dbReference>
<comment type="cofactor">
    <cofactor evidence="12">
        <name>Zn(2+)</name>
        <dbReference type="ChEBI" id="CHEBI:29105"/>
    </cofactor>
    <text evidence="12">Binds 1 zinc ion per subunit.</text>
</comment>
<dbReference type="PANTHER" id="PTHR43221">
    <property type="entry name" value="PROTEASE HTPX"/>
    <property type="match status" value="1"/>
</dbReference>
<feature type="binding site" evidence="12">
    <location>
        <position position="199"/>
    </location>
    <ligand>
        <name>Zn(2+)</name>
        <dbReference type="ChEBI" id="CHEBI:29105"/>
        <note>catalytic</note>
    </ligand>
</feature>
<evidence type="ECO:0000256" key="12">
    <source>
        <dbReference type="HAMAP-Rule" id="MF_00188"/>
    </source>
</evidence>
<evidence type="ECO:0000256" key="1">
    <source>
        <dbReference type="ARBA" id="ARBA00004651"/>
    </source>
</evidence>
<dbReference type="InterPro" id="IPR022919">
    <property type="entry name" value="Pept_M48_protease_HtpX"/>
</dbReference>
<dbReference type="GO" id="GO:0004222">
    <property type="term" value="F:metalloendopeptidase activity"/>
    <property type="evidence" value="ECO:0007669"/>
    <property type="project" value="UniProtKB-UniRule"/>
</dbReference>
<feature type="active site" evidence="12">
    <location>
        <position position="132"/>
    </location>
</feature>
<dbReference type="Pfam" id="PF01435">
    <property type="entry name" value="Peptidase_M48"/>
    <property type="match status" value="1"/>
</dbReference>
<protein>
    <recommendedName>
        <fullName evidence="12">Protease HtpX homolog</fullName>
        <ecNumber evidence="12">3.4.24.-</ecNumber>
    </recommendedName>
</protein>
<keyword evidence="5 12" id="KW-0812">Transmembrane</keyword>
<keyword evidence="7 12" id="KW-0378">Hydrolase</keyword>
<dbReference type="HAMAP" id="MF_00188">
    <property type="entry name" value="Pept_M48_protease_HtpX"/>
    <property type="match status" value="1"/>
</dbReference>
<evidence type="ECO:0000256" key="3">
    <source>
        <dbReference type="ARBA" id="ARBA00022475"/>
    </source>
</evidence>
<dbReference type="AlphaFoldDB" id="A0A2W5FKY8"/>
<evidence type="ECO:0000313" key="15">
    <source>
        <dbReference type="Proteomes" id="UP000249739"/>
    </source>
</evidence>
<dbReference type="PANTHER" id="PTHR43221:SF1">
    <property type="entry name" value="PROTEASE HTPX"/>
    <property type="match status" value="1"/>
</dbReference>
<dbReference type="Gene3D" id="3.30.2010.10">
    <property type="entry name" value="Metalloproteases ('zincins'), catalytic domain"/>
    <property type="match status" value="1"/>
</dbReference>
<feature type="transmembrane region" description="Helical" evidence="12">
    <location>
        <begin position="31"/>
        <end position="47"/>
    </location>
</feature>
<dbReference type="InterPro" id="IPR001915">
    <property type="entry name" value="Peptidase_M48"/>
</dbReference>
<name>A0A2W5FKY8_9BACT</name>
<keyword evidence="3 12" id="KW-1003">Cell membrane</keyword>
<evidence type="ECO:0000256" key="11">
    <source>
        <dbReference type="ARBA" id="ARBA00023136"/>
    </source>
</evidence>
<keyword evidence="11 12" id="KW-0472">Membrane</keyword>
<dbReference type="NCBIfam" id="NF002826">
    <property type="entry name" value="PRK03001.1"/>
    <property type="match status" value="1"/>
</dbReference>